<evidence type="ECO:0000256" key="1">
    <source>
        <dbReference type="SAM" id="MobiDB-lite"/>
    </source>
</evidence>
<name>A0A6A6X451_9PLEO</name>
<keyword evidence="3" id="KW-1185">Reference proteome</keyword>
<feature type="region of interest" description="Disordered" evidence="1">
    <location>
        <begin position="114"/>
        <end position="139"/>
    </location>
</feature>
<proteinExistence type="predicted"/>
<accession>A0A6A6X451</accession>
<sequence>MPESTTVAFPDRVDMFPSATNGTAFTEMLCQLKSPKKSTSSFAQTTQDGVRSVGWRAVKDGIGSLKNDATDSINERVNRVFQGTDVPELGNKVVDMMPVVKIPSMTQIDRVVDTLGDTSCPGSPEKRSLSHPDPHSHSELQGSQWQFAFVMGKEARHALVKQRICRLWQTAPSQSGPSWQDALVKALVSFYVGAKTTHTLDSLLDMKPVWIGDVEKNAWRLVLDSGIVDAELDGMVLMEAPGQLSTGFEIPEQNNWTSIQEHNRGLTRSVEYGEWEVVGEF</sequence>
<protein>
    <submittedName>
        <fullName evidence="2">Uncharacterized protein</fullName>
    </submittedName>
</protein>
<dbReference type="AlphaFoldDB" id="A0A6A6X451"/>
<evidence type="ECO:0000313" key="3">
    <source>
        <dbReference type="Proteomes" id="UP000799757"/>
    </source>
</evidence>
<evidence type="ECO:0000313" key="2">
    <source>
        <dbReference type="EMBL" id="KAF2791018.1"/>
    </source>
</evidence>
<gene>
    <name evidence="2" type="ORF">K505DRAFT_249909</name>
</gene>
<dbReference type="EMBL" id="MU002042">
    <property type="protein sequence ID" value="KAF2791018.1"/>
    <property type="molecule type" value="Genomic_DNA"/>
</dbReference>
<reference evidence="2" key="1">
    <citation type="journal article" date="2020" name="Stud. Mycol.">
        <title>101 Dothideomycetes genomes: a test case for predicting lifestyles and emergence of pathogens.</title>
        <authorList>
            <person name="Haridas S."/>
            <person name="Albert R."/>
            <person name="Binder M."/>
            <person name="Bloem J."/>
            <person name="Labutti K."/>
            <person name="Salamov A."/>
            <person name="Andreopoulos B."/>
            <person name="Baker S."/>
            <person name="Barry K."/>
            <person name="Bills G."/>
            <person name="Bluhm B."/>
            <person name="Cannon C."/>
            <person name="Castanera R."/>
            <person name="Culley D."/>
            <person name="Daum C."/>
            <person name="Ezra D."/>
            <person name="Gonzalez J."/>
            <person name="Henrissat B."/>
            <person name="Kuo A."/>
            <person name="Liang C."/>
            <person name="Lipzen A."/>
            <person name="Lutzoni F."/>
            <person name="Magnuson J."/>
            <person name="Mondo S."/>
            <person name="Nolan M."/>
            <person name="Ohm R."/>
            <person name="Pangilinan J."/>
            <person name="Park H.-J."/>
            <person name="Ramirez L."/>
            <person name="Alfaro M."/>
            <person name="Sun H."/>
            <person name="Tritt A."/>
            <person name="Yoshinaga Y."/>
            <person name="Zwiers L.-H."/>
            <person name="Turgeon B."/>
            <person name="Goodwin S."/>
            <person name="Spatafora J."/>
            <person name="Crous P."/>
            <person name="Grigoriev I."/>
        </authorList>
    </citation>
    <scope>NUCLEOTIDE SEQUENCE</scope>
    <source>
        <strain evidence="2">CBS 109.77</strain>
    </source>
</reference>
<organism evidence="2 3">
    <name type="scientific">Melanomma pulvis-pyrius CBS 109.77</name>
    <dbReference type="NCBI Taxonomy" id="1314802"/>
    <lineage>
        <taxon>Eukaryota</taxon>
        <taxon>Fungi</taxon>
        <taxon>Dikarya</taxon>
        <taxon>Ascomycota</taxon>
        <taxon>Pezizomycotina</taxon>
        <taxon>Dothideomycetes</taxon>
        <taxon>Pleosporomycetidae</taxon>
        <taxon>Pleosporales</taxon>
        <taxon>Melanommataceae</taxon>
        <taxon>Melanomma</taxon>
    </lineage>
</organism>
<dbReference type="Proteomes" id="UP000799757">
    <property type="component" value="Unassembled WGS sequence"/>
</dbReference>
<dbReference type="OrthoDB" id="3790813at2759"/>
<feature type="compositionally biased region" description="Basic and acidic residues" evidence="1">
    <location>
        <begin position="124"/>
        <end position="138"/>
    </location>
</feature>